<accession>A0A9W8N5K4</accession>
<gene>
    <name evidence="1" type="ORF">NPX13_g10052</name>
</gene>
<dbReference type="Proteomes" id="UP001148614">
    <property type="component" value="Unassembled WGS sequence"/>
</dbReference>
<evidence type="ECO:0000313" key="2">
    <source>
        <dbReference type="Proteomes" id="UP001148614"/>
    </source>
</evidence>
<dbReference type="EMBL" id="JANPWZ010002686">
    <property type="protein sequence ID" value="KAJ3556838.1"/>
    <property type="molecule type" value="Genomic_DNA"/>
</dbReference>
<sequence>MPDDVRKTNRGMTKQPNVDIIDTLLGTHENSLRTAGSADVLARAPLLALTGNYVNSIWESVAGAEENAKENSPRVQRADDVRELSGLQYTSAGRLLWQMPRQITVRIRSVFWEIAMGDVVR</sequence>
<name>A0A9W8N5K4_9PEZI</name>
<keyword evidence="2" id="KW-1185">Reference proteome</keyword>
<comment type="caution">
    <text evidence="1">The sequence shown here is derived from an EMBL/GenBank/DDBJ whole genome shotgun (WGS) entry which is preliminary data.</text>
</comment>
<proteinExistence type="predicted"/>
<organism evidence="1 2">
    <name type="scientific">Xylaria arbuscula</name>
    <dbReference type="NCBI Taxonomy" id="114810"/>
    <lineage>
        <taxon>Eukaryota</taxon>
        <taxon>Fungi</taxon>
        <taxon>Dikarya</taxon>
        <taxon>Ascomycota</taxon>
        <taxon>Pezizomycotina</taxon>
        <taxon>Sordariomycetes</taxon>
        <taxon>Xylariomycetidae</taxon>
        <taxon>Xylariales</taxon>
        <taxon>Xylariaceae</taxon>
        <taxon>Xylaria</taxon>
    </lineage>
</organism>
<evidence type="ECO:0000313" key="1">
    <source>
        <dbReference type="EMBL" id="KAJ3556838.1"/>
    </source>
</evidence>
<dbReference type="AlphaFoldDB" id="A0A9W8N5K4"/>
<reference evidence="1" key="1">
    <citation type="submission" date="2022-07" db="EMBL/GenBank/DDBJ databases">
        <title>Genome Sequence of Xylaria arbuscula.</title>
        <authorList>
            <person name="Buettner E."/>
        </authorList>
    </citation>
    <scope>NUCLEOTIDE SEQUENCE</scope>
    <source>
        <strain evidence="1">VT107</strain>
    </source>
</reference>
<protein>
    <submittedName>
        <fullName evidence="1">Uncharacterized protein</fullName>
    </submittedName>
</protein>